<comment type="similarity">
    <text evidence="2">Belongs to the MscS (TC 1.A.23) family.</text>
</comment>
<keyword evidence="3" id="KW-1003">Cell membrane</keyword>
<organism evidence="9">
    <name type="scientific">marine sediment metagenome</name>
    <dbReference type="NCBI Taxonomy" id="412755"/>
    <lineage>
        <taxon>unclassified sequences</taxon>
        <taxon>metagenomes</taxon>
        <taxon>ecological metagenomes</taxon>
    </lineage>
</organism>
<dbReference type="Gene3D" id="3.30.70.100">
    <property type="match status" value="1"/>
</dbReference>
<name>X1LY14_9ZZZZ</name>
<dbReference type="Pfam" id="PF21082">
    <property type="entry name" value="MS_channel_3rd"/>
    <property type="match status" value="1"/>
</dbReference>
<dbReference type="InterPro" id="IPR023408">
    <property type="entry name" value="MscS_beta-dom_sf"/>
</dbReference>
<dbReference type="InterPro" id="IPR045276">
    <property type="entry name" value="YbiO_bact"/>
</dbReference>
<protein>
    <recommendedName>
        <fullName evidence="10">Zinc-ribbon domain-containing protein</fullName>
    </recommendedName>
</protein>
<dbReference type="SUPFAM" id="SSF82689">
    <property type="entry name" value="Mechanosensitive channel protein MscS (YggB), C-terminal domain"/>
    <property type="match status" value="1"/>
</dbReference>
<dbReference type="Gene3D" id="2.30.30.60">
    <property type="match status" value="1"/>
</dbReference>
<dbReference type="InterPro" id="IPR006685">
    <property type="entry name" value="MscS_channel_2nd"/>
</dbReference>
<evidence type="ECO:0000256" key="4">
    <source>
        <dbReference type="ARBA" id="ARBA00022692"/>
    </source>
</evidence>
<feature type="non-terminal residue" evidence="9">
    <location>
        <position position="1"/>
    </location>
</feature>
<dbReference type="AlphaFoldDB" id="X1LY14"/>
<dbReference type="InterPro" id="IPR010920">
    <property type="entry name" value="LSM_dom_sf"/>
</dbReference>
<evidence type="ECO:0000256" key="2">
    <source>
        <dbReference type="ARBA" id="ARBA00008017"/>
    </source>
</evidence>
<dbReference type="SUPFAM" id="SSF50182">
    <property type="entry name" value="Sm-like ribonucleoproteins"/>
    <property type="match status" value="1"/>
</dbReference>
<dbReference type="FunFam" id="2.30.30.60:FF:000001">
    <property type="entry name" value="MscS Mechanosensitive ion channel"/>
    <property type="match status" value="1"/>
</dbReference>
<sequence>GPILAGFGIAGIAVGFGAQYMIRDLIAGVFIILENQYRVGDWVTIADIGGLVEEVNLRKTVLRDFDGTVHHVPNGEIKVASNYTRRFSRVNLDISVSYGTDLDHAMSVINRVGQELAADENWAKLIKSAPHVLRVNNLGDSGIDIKILGDVKPMQQWAVMGELRLRLKKAFDEEGIEIPWPHVKLYFGESRGADLTCNACSHVNLPGSKFCSNCGASLSPR</sequence>
<evidence type="ECO:0000256" key="5">
    <source>
        <dbReference type="ARBA" id="ARBA00022989"/>
    </source>
</evidence>
<evidence type="ECO:0000256" key="1">
    <source>
        <dbReference type="ARBA" id="ARBA00004651"/>
    </source>
</evidence>
<proteinExistence type="inferred from homology"/>
<dbReference type="PANTHER" id="PTHR30460:SF0">
    <property type="entry name" value="MODERATE CONDUCTANCE MECHANOSENSITIVE CHANNEL YBIO"/>
    <property type="match status" value="1"/>
</dbReference>
<comment type="caution">
    <text evidence="9">The sequence shown here is derived from an EMBL/GenBank/DDBJ whole genome shotgun (WGS) entry which is preliminary data.</text>
</comment>
<dbReference type="GO" id="GO:0005886">
    <property type="term" value="C:plasma membrane"/>
    <property type="evidence" value="ECO:0007669"/>
    <property type="project" value="UniProtKB-SubCell"/>
</dbReference>
<evidence type="ECO:0000313" key="9">
    <source>
        <dbReference type="EMBL" id="GAI24282.1"/>
    </source>
</evidence>
<dbReference type="InterPro" id="IPR049278">
    <property type="entry name" value="MS_channel_C"/>
</dbReference>
<dbReference type="Pfam" id="PF00924">
    <property type="entry name" value="MS_channel_2nd"/>
    <property type="match status" value="1"/>
</dbReference>
<dbReference type="Gene3D" id="1.10.287.1260">
    <property type="match status" value="1"/>
</dbReference>
<dbReference type="PANTHER" id="PTHR30460">
    <property type="entry name" value="MODERATE CONDUCTANCE MECHANOSENSITIVE CHANNEL YBIO"/>
    <property type="match status" value="1"/>
</dbReference>
<gene>
    <name evidence="9" type="ORF">S06H3_29841</name>
</gene>
<evidence type="ECO:0000256" key="6">
    <source>
        <dbReference type="ARBA" id="ARBA00023136"/>
    </source>
</evidence>
<feature type="domain" description="Mechanosensitive ion channel MscS C-terminal" evidence="8">
    <location>
        <begin position="90"/>
        <end position="178"/>
    </location>
</feature>
<dbReference type="EMBL" id="BARV01017518">
    <property type="protein sequence ID" value="GAI24282.1"/>
    <property type="molecule type" value="Genomic_DNA"/>
</dbReference>
<comment type="subcellular location">
    <subcellularLocation>
        <location evidence="1">Cell membrane</location>
        <topology evidence="1">Multi-pass membrane protein</topology>
    </subcellularLocation>
</comment>
<dbReference type="InterPro" id="IPR011066">
    <property type="entry name" value="MscS_channel_C_sf"/>
</dbReference>
<evidence type="ECO:0000256" key="3">
    <source>
        <dbReference type="ARBA" id="ARBA00022475"/>
    </source>
</evidence>
<reference evidence="9" key="1">
    <citation type="journal article" date="2014" name="Front. Microbiol.">
        <title>High frequency of phylogenetically diverse reductive dehalogenase-homologous genes in deep subseafloor sedimentary metagenomes.</title>
        <authorList>
            <person name="Kawai M."/>
            <person name="Futagami T."/>
            <person name="Toyoda A."/>
            <person name="Takaki Y."/>
            <person name="Nishi S."/>
            <person name="Hori S."/>
            <person name="Arai W."/>
            <person name="Tsubouchi T."/>
            <person name="Morono Y."/>
            <person name="Uchiyama I."/>
            <person name="Ito T."/>
            <person name="Fujiyama A."/>
            <person name="Inagaki F."/>
            <person name="Takami H."/>
        </authorList>
    </citation>
    <scope>NUCLEOTIDE SEQUENCE</scope>
    <source>
        <strain evidence="9">Expedition CK06-06</strain>
    </source>
</reference>
<evidence type="ECO:0000259" key="8">
    <source>
        <dbReference type="Pfam" id="PF21082"/>
    </source>
</evidence>
<evidence type="ECO:0000259" key="7">
    <source>
        <dbReference type="Pfam" id="PF00924"/>
    </source>
</evidence>
<keyword evidence="4" id="KW-0812">Transmembrane</keyword>
<feature type="domain" description="Mechanosensitive ion channel MscS" evidence="7">
    <location>
        <begin position="22"/>
        <end position="85"/>
    </location>
</feature>
<accession>X1LY14</accession>
<evidence type="ECO:0008006" key="10">
    <source>
        <dbReference type="Google" id="ProtNLM"/>
    </source>
</evidence>
<dbReference type="GO" id="GO:0008381">
    <property type="term" value="F:mechanosensitive monoatomic ion channel activity"/>
    <property type="evidence" value="ECO:0007669"/>
    <property type="project" value="InterPro"/>
</dbReference>
<keyword evidence="6" id="KW-0472">Membrane</keyword>
<keyword evidence="5" id="KW-1133">Transmembrane helix</keyword>